<feature type="transmembrane region" description="Helical" evidence="9">
    <location>
        <begin position="39"/>
        <end position="59"/>
    </location>
</feature>
<evidence type="ECO:0000256" key="2">
    <source>
        <dbReference type="ARBA" id="ARBA00022606"/>
    </source>
</evidence>
<dbReference type="GO" id="GO:0005886">
    <property type="term" value="C:plasma membrane"/>
    <property type="evidence" value="ECO:0007669"/>
    <property type="project" value="UniProtKB-SubCell"/>
</dbReference>
<sequence length="386" mass="44381">MVGDHADFFKYRVKLLRAIGCWSRKDGGWAYTVASSATLINSFVGVSLSFYTLILFVALQKDIETISSQMITFIIAFQVFTKSGLTVLKCRQIQGLIDELNDSFRRTFLRNQTDREVIRKCSRYDVKLAIFFSVFSTFVTVANILKPLIVTLSESGTQFNETEKKYGEFPSRYPFELEANTFWFWFWFCQQVMVVVPGGIASWISDSLFCAFLYYICGYIDILMNNIRNAGEELNVRKVARAHTRIIRFSEKVIITFGPLMVIQLLLAAITICCLLFQFFSVSGELVQYSRPISYLTLKFIQIYIMCWHGQLLLDKSMQIGEVLYFCPWYGKSKIKASDLQILMIRTRAPIRVVYGAIFQLSAGTFGQILNAAYGYFAMMSKMKQK</sequence>
<evidence type="ECO:0000256" key="5">
    <source>
        <dbReference type="ARBA" id="ARBA00022989"/>
    </source>
</evidence>
<organism evidence="10">
    <name type="scientific">Menopon gallinae</name>
    <name type="common">poultry shaft louse</name>
    <dbReference type="NCBI Taxonomy" id="328185"/>
    <lineage>
        <taxon>Eukaryota</taxon>
        <taxon>Metazoa</taxon>
        <taxon>Ecdysozoa</taxon>
        <taxon>Arthropoda</taxon>
        <taxon>Hexapoda</taxon>
        <taxon>Insecta</taxon>
        <taxon>Pterygota</taxon>
        <taxon>Neoptera</taxon>
        <taxon>Paraneoptera</taxon>
        <taxon>Psocodea</taxon>
        <taxon>Troctomorpha</taxon>
        <taxon>Phthiraptera</taxon>
        <taxon>Amblycera</taxon>
        <taxon>Menoponidae</taxon>
        <taxon>Menopon</taxon>
    </lineage>
</organism>
<keyword evidence="6 9" id="KW-0472">Membrane</keyword>
<evidence type="ECO:0000256" key="6">
    <source>
        <dbReference type="ARBA" id="ARBA00023136"/>
    </source>
</evidence>
<evidence type="ECO:0000256" key="3">
    <source>
        <dbReference type="ARBA" id="ARBA00022692"/>
    </source>
</evidence>
<feature type="transmembrane region" description="Helical" evidence="9">
    <location>
        <begin position="253"/>
        <end position="280"/>
    </location>
</feature>
<evidence type="ECO:0000256" key="1">
    <source>
        <dbReference type="ARBA" id="ARBA00004141"/>
    </source>
</evidence>
<evidence type="ECO:0000256" key="9">
    <source>
        <dbReference type="RuleBase" id="RU351113"/>
    </source>
</evidence>
<keyword evidence="2 9" id="KW-0716">Sensory transduction</keyword>
<keyword evidence="7 9" id="KW-0675">Receptor</keyword>
<name>A0AAW2HC79_9NEOP</name>
<feature type="transmembrane region" description="Helical" evidence="9">
    <location>
        <begin position="128"/>
        <end position="145"/>
    </location>
</feature>
<proteinExistence type="inferred from homology"/>
<dbReference type="GO" id="GO:0007165">
    <property type="term" value="P:signal transduction"/>
    <property type="evidence" value="ECO:0007669"/>
    <property type="project" value="UniProtKB-KW"/>
</dbReference>
<evidence type="ECO:0000256" key="8">
    <source>
        <dbReference type="ARBA" id="ARBA00023224"/>
    </source>
</evidence>
<dbReference type="AlphaFoldDB" id="A0AAW2HC79"/>
<reference evidence="10" key="1">
    <citation type="journal article" date="2024" name="Gigascience">
        <title>Chromosome-level genome of the poultry shaft louse Menopon gallinae provides insight into the host-switching and adaptive evolution of parasitic lice.</title>
        <authorList>
            <person name="Xu Y."/>
            <person name="Ma L."/>
            <person name="Liu S."/>
            <person name="Liang Y."/>
            <person name="Liu Q."/>
            <person name="He Z."/>
            <person name="Tian L."/>
            <person name="Duan Y."/>
            <person name="Cai W."/>
            <person name="Li H."/>
            <person name="Song F."/>
        </authorList>
    </citation>
    <scope>NUCLEOTIDE SEQUENCE</scope>
    <source>
        <strain evidence="10">Cailab_2023a</strain>
    </source>
</reference>
<protein>
    <recommendedName>
        <fullName evidence="9">Odorant receptor</fullName>
    </recommendedName>
</protein>
<comment type="caution">
    <text evidence="10">The sequence shown here is derived from an EMBL/GenBank/DDBJ whole genome shotgun (WGS) entry which is preliminary data.</text>
</comment>
<comment type="similarity">
    <text evidence="9">Belongs to the insect chemoreceptor superfamily. Heteromeric odorant receptor channel (TC 1.A.69) family.</text>
</comment>
<keyword evidence="4 9" id="KW-0552">Olfaction</keyword>
<evidence type="ECO:0000256" key="7">
    <source>
        <dbReference type="ARBA" id="ARBA00023170"/>
    </source>
</evidence>
<dbReference type="PANTHER" id="PTHR21137:SF42">
    <property type="entry name" value="ODORANT RECEPTOR 83A"/>
    <property type="match status" value="1"/>
</dbReference>
<comment type="subcellular location">
    <subcellularLocation>
        <location evidence="9">Cell membrane</location>
        <topology evidence="9">Multi-pass membrane protein</topology>
    </subcellularLocation>
    <subcellularLocation>
        <location evidence="1">Membrane</location>
        <topology evidence="1">Multi-pass membrane protein</topology>
    </subcellularLocation>
</comment>
<gene>
    <name evidence="10" type="ORF">PYX00_009730</name>
</gene>
<accession>A0AAW2HC79</accession>
<dbReference type="EMBL" id="JARGDH010000005">
    <property type="protein sequence ID" value="KAL0267473.1"/>
    <property type="molecule type" value="Genomic_DNA"/>
</dbReference>
<dbReference type="Pfam" id="PF02949">
    <property type="entry name" value="7tm_6"/>
    <property type="match status" value="1"/>
</dbReference>
<keyword evidence="5 9" id="KW-1133">Transmembrane helix</keyword>
<dbReference type="GO" id="GO:0004984">
    <property type="term" value="F:olfactory receptor activity"/>
    <property type="evidence" value="ECO:0007669"/>
    <property type="project" value="InterPro"/>
</dbReference>
<dbReference type="GO" id="GO:0005549">
    <property type="term" value="F:odorant binding"/>
    <property type="evidence" value="ECO:0007669"/>
    <property type="project" value="InterPro"/>
</dbReference>
<evidence type="ECO:0000256" key="4">
    <source>
        <dbReference type="ARBA" id="ARBA00022725"/>
    </source>
</evidence>
<feature type="transmembrane region" description="Helical" evidence="9">
    <location>
        <begin position="353"/>
        <end position="377"/>
    </location>
</feature>
<dbReference type="PANTHER" id="PTHR21137">
    <property type="entry name" value="ODORANT RECEPTOR"/>
    <property type="match status" value="1"/>
</dbReference>
<keyword evidence="8 9" id="KW-0807">Transducer</keyword>
<comment type="caution">
    <text evidence="9">Lacks conserved residue(s) required for the propagation of feature annotation.</text>
</comment>
<evidence type="ECO:0000313" key="10">
    <source>
        <dbReference type="EMBL" id="KAL0267473.1"/>
    </source>
</evidence>
<dbReference type="InterPro" id="IPR004117">
    <property type="entry name" value="7tm6_olfct_rcpt"/>
</dbReference>
<keyword evidence="3 9" id="KW-0812">Transmembrane</keyword>